<feature type="domain" description="3-deoxy-D-manno-octulosonic-acid transferase N-terminal" evidence="2">
    <location>
        <begin position="32"/>
        <end position="206"/>
    </location>
</feature>
<dbReference type="EMBL" id="UOFG01000244">
    <property type="protein sequence ID" value="VAW65142.1"/>
    <property type="molecule type" value="Genomic_DNA"/>
</dbReference>
<dbReference type="Gene3D" id="3.40.50.11720">
    <property type="entry name" value="3-Deoxy-D-manno-octulosonic-acid transferase, N-terminal domain"/>
    <property type="match status" value="1"/>
</dbReference>
<evidence type="ECO:0000313" key="3">
    <source>
        <dbReference type="EMBL" id="VAW65142.1"/>
    </source>
</evidence>
<dbReference type="InterPro" id="IPR039901">
    <property type="entry name" value="Kdotransferase"/>
</dbReference>
<dbReference type="PANTHER" id="PTHR42755:SF1">
    <property type="entry name" value="3-DEOXY-D-MANNO-OCTULOSONIC ACID TRANSFERASE, MITOCHONDRIAL-RELATED"/>
    <property type="match status" value="1"/>
</dbReference>
<dbReference type="InterPro" id="IPR038107">
    <property type="entry name" value="Glycos_transf_N_sf"/>
</dbReference>
<keyword evidence="1 3" id="KW-0808">Transferase</keyword>
<reference evidence="3" key="1">
    <citation type="submission" date="2018-06" db="EMBL/GenBank/DDBJ databases">
        <authorList>
            <person name="Zhirakovskaya E."/>
        </authorList>
    </citation>
    <scope>NUCLEOTIDE SEQUENCE</scope>
</reference>
<organism evidence="3">
    <name type="scientific">hydrothermal vent metagenome</name>
    <dbReference type="NCBI Taxonomy" id="652676"/>
    <lineage>
        <taxon>unclassified sequences</taxon>
        <taxon>metagenomes</taxon>
        <taxon>ecological metagenomes</taxon>
    </lineage>
</organism>
<dbReference type="Gene3D" id="3.40.50.2000">
    <property type="entry name" value="Glycogen Phosphorylase B"/>
    <property type="match status" value="1"/>
</dbReference>
<dbReference type="SUPFAM" id="SSF53756">
    <property type="entry name" value="UDP-Glycosyltransferase/glycogen phosphorylase"/>
    <property type="match status" value="1"/>
</dbReference>
<protein>
    <submittedName>
        <fullName evidence="3">3-deoxy-D-manno-octulosonic acid transferase</fullName>
        <ecNumber evidence="3">2.4.99.12</ecNumber>
    </submittedName>
</protein>
<dbReference type="PANTHER" id="PTHR42755">
    <property type="entry name" value="3-DEOXY-MANNO-OCTULOSONATE CYTIDYLYLTRANSFERASE"/>
    <property type="match status" value="1"/>
</dbReference>
<dbReference type="EC" id="2.4.99.12" evidence="3"/>
<gene>
    <name evidence="3" type="ORF">MNBD_GAMMA11-2135</name>
</gene>
<dbReference type="GO" id="GO:0043842">
    <property type="term" value="F:Kdo transferase activity"/>
    <property type="evidence" value="ECO:0007669"/>
    <property type="project" value="UniProtKB-EC"/>
</dbReference>
<proteinExistence type="predicted"/>
<keyword evidence="3" id="KW-0328">Glycosyltransferase</keyword>
<dbReference type="AlphaFoldDB" id="A0A3B0XPN9"/>
<dbReference type="GO" id="GO:0005886">
    <property type="term" value="C:plasma membrane"/>
    <property type="evidence" value="ECO:0007669"/>
    <property type="project" value="TreeGrafter"/>
</dbReference>
<evidence type="ECO:0000259" key="2">
    <source>
        <dbReference type="Pfam" id="PF04413"/>
    </source>
</evidence>
<dbReference type="Pfam" id="PF04413">
    <property type="entry name" value="Glycos_transf_N"/>
    <property type="match status" value="1"/>
</dbReference>
<dbReference type="InterPro" id="IPR007507">
    <property type="entry name" value="Glycos_transf_N"/>
</dbReference>
<sequence>MDYLFLTILIWPIFFLYTVKIAIRDKSLRYLLQRLGHAYPQQSEGHIWIHCASVGEVNTLMPLLHKLLEQFPESRFVITTNTTTGAQTVARHNPERTQHCYLPVESFFSINRFLYAWQVQQCLIMETEIWPLLYSCCARQHIEITLINARLSHRTLTAGKWLKKQYRESFKKVNRILCKSEQELNNFKTLGATNEQLYVCGNLKFTIADKSAHTPPVNLSNRTYCVAASTHDDEERQLSQLWQKLNSEDLLVIVPRHPERSEKIQKQLNKLDIHYAVRSKQDNISHNTDIYLADTLGELTSFIAAAKIVFMGGSLIPHGGQNLLEAAREGRAIVCGPHMFNFKDEVELLLEHRGCIQIKDLDTLEHVFNDLLKHPEQRKKMGENARAALEQQANILNQYLSQLNQLI</sequence>
<dbReference type="GO" id="GO:0009245">
    <property type="term" value="P:lipid A biosynthetic process"/>
    <property type="evidence" value="ECO:0007669"/>
    <property type="project" value="TreeGrafter"/>
</dbReference>
<accession>A0A3B0XPN9</accession>
<name>A0A3B0XPN9_9ZZZZ</name>
<evidence type="ECO:0000256" key="1">
    <source>
        <dbReference type="ARBA" id="ARBA00022679"/>
    </source>
</evidence>